<keyword evidence="2" id="KW-1185">Reference proteome</keyword>
<dbReference type="Proteomes" id="UP000612899">
    <property type="component" value="Unassembled WGS sequence"/>
</dbReference>
<evidence type="ECO:0000313" key="1">
    <source>
        <dbReference type="EMBL" id="GIH03241.1"/>
    </source>
</evidence>
<sequence>MLGRLFKRRLLPAAHRPAFAENERVLAWALTQAGSAVIATNLRLWVAGTGTPWNEVSKAKWDGSELTVITSSVVAQREGYAVIEDNPPVRIELVDPEHLPHQIRLRVTSSVKNPSHHGLPGGGGVWIAARRAPGVDGLSWIARYDTGTDRDDPRVVAATDDIFKETYWRVVAPDE</sequence>
<accession>A0A8J3Q3Z2</accession>
<dbReference type="EMBL" id="BONY01000006">
    <property type="protein sequence ID" value="GIH03241.1"/>
    <property type="molecule type" value="Genomic_DNA"/>
</dbReference>
<proteinExistence type="predicted"/>
<dbReference type="AlphaFoldDB" id="A0A8J3Q3Z2"/>
<gene>
    <name evidence="1" type="ORF">Rhe02_13080</name>
</gene>
<protein>
    <submittedName>
        <fullName evidence="1">Uncharacterized protein</fullName>
    </submittedName>
</protein>
<reference evidence="1" key="1">
    <citation type="submission" date="2021-01" db="EMBL/GenBank/DDBJ databases">
        <title>Whole genome shotgun sequence of Rhizocola hellebori NBRC 109834.</title>
        <authorList>
            <person name="Komaki H."/>
            <person name="Tamura T."/>
        </authorList>
    </citation>
    <scope>NUCLEOTIDE SEQUENCE</scope>
    <source>
        <strain evidence="1">NBRC 109834</strain>
    </source>
</reference>
<dbReference type="RefSeq" id="WP_239123459.1">
    <property type="nucleotide sequence ID" value="NZ_BONY01000006.1"/>
</dbReference>
<comment type="caution">
    <text evidence="1">The sequence shown here is derived from an EMBL/GenBank/DDBJ whole genome shotgun (WGS) entry which is preliminary data.</text>
</comment>
<organism evidence="1 2">
    <name type="scientific">Rhizocola hellebori</name>
    <dbReference type="NCBI Taxonomy" id="1392758"/>
    <lineage>
        <taxon>Bacteria</taxon>
        <taxon>Bacillati</taxon>
        <taxon>Actinomycetota</taxon>
        <taxon>Actinomycetes</taxon>
        <taxon>Micromonosporales</taxon>
        <taxon>Micromonosporaceae</taxon>
        <taxon>Rhizocola</taxon>
    </lineage>
</organism>
<evidence type="ECO:0000313" key="2">
    <source>
        <dbReference type="Proteomes" id="UP000612899"/>
    </source>
</evidence>
<name>A0A8J3Q3Z2_9ACTN</name>